<evidence type="ECO:0000313" key="1">
    <source>
        <dbReference type="EMBL" id="GAI71276.1"/>
    </source>
</evidence>
<organism evidence="1">
    <name type="scientific">marine sediment metagenome</name>
    <dbReference type="NCBI Taxonomy" id="412755"/>
    <lineage>
        <taxon>unclassified sequences</taxon>
        <taxon>metagenomes</taxon>
        <taxon>ecological metagenomes</taxon>
    </lineage>
</organism>
<feature type="non-terminal residue" evidence="1">
    <location>
        <position position="142"/>
    </location>
</feature>
<gene>
    <name evidence="1" type="ORF">S12H4_09460</name>
</gene>
<reference evidence="1" key="1">
    <citation type="journal article" date="2014" name="Front. Microbiol.">
        <title>High frequency of phylogenetically diverse reductive dehalogenase-homologous genes in deep subseafloor sedimentary metagenomes.</title>
        <authorList>
            <person name="Kawai M."/>
            <person name="Futagami T."/>
            <person name="Toyoda A."/>
            <person name="Takaki Y."/>
            <person name="Nishi S."/>
            <person name="Hori S."/>
            <person name="Arai W."/>
            <person name="Tsubouchi T."/>
            <person name="Morono Y."/>
            <person name="Uchiyama I."/>
            <person name="Ito T."/>
            <person name="Fujiyama A."/>
            <person name="Inagaki F."/>
            <person name="Takami H."/>
        </authorList>
    </citation>
    <scope>NUCLEOTIDE SEQUENCE</scope>
    <source>
        <strain evidence="1">Expedition CK06-06</strain>
    </source>
</reference>
<accession>X1RWG0</accession>
<sequence>MKQGLHEISAVKRYPIGKKYKTDDHIYRYSHAEAALGGRARLVINSNFAPGVTGHEDVDGFEGDLYANAPIGQKYVDIADTASRAENFYQGGHLVIFSDGIFHQHFIVASDAGDGNKVRCWLSKPIAYVDAEVGHGVTAYRS</sequence>
<dbReference type="AlphaFoldDB" id="X1RWG0"/>
<name>X1RWG0_9ZZZZ</name>
<comment type="caution">
    <text evidence="1">The sequence shown here is derived from an EMBL/GenBank/DDBJ whole genome shotgun (WGS) entry which is preliminary data.</text>
</comment>
<protein>
    <submittedName>
        <fullName evidence="1">Uncharacterized protein</fullName>
    </submittedName>
</protein>
<proteinExistence type="predicted"/>
<dbReference type="EMBL" id="BARW01003842">
    <property type="protein sequence ID" value="GAI71276.1"/>
    <property type="molecule type" value="Genomic_DNA"/>
</dbReference>